<reference evidence="8" key="1">
    <citation type="submission" date="2016-05" db="EMBL/GenBank/DDBJ databases">
        <title>Comparative genomics of biotechnologically important yeasts.</title>
        <authorList>
            <consortium name="DOE Joint Genome Institute"/>
            <person name="Riley R."/>
            <person name="Haridas S."/>
            <person name="Wolfe K.H."/>
            <person name="Lopes M.R."/>
            <person name="Hittinger C.T."/>
            <person name="Goker M."/>
            <person name="Salamov A."/>
            <person name="Wisecaver J."/>
            <person name="Long T.M."/>
            <person name="Aerts A.L."/>
            <person name="Barry K."/>
            <person name="Choi C."/>
            <person name="Clum A."/>
            <person name="Coughlan A.Y."/>
            <person name="Deshpande S."/>
            <person name="Douglass A.P."/>
            <person name="Hanson S.J."/>
            <person name="Klenk H.-P."/>
            <person name="Labutti K."/>
            <person name="Lapidus A."/>
            <person name="Lindquist E."/>
            <person name="Lipzen A."/>
            <person name="Meier-Kolthoff J.P."/>
            <person name="Ohm R.A."/>
            <person name="Otillar R.P."/>
            <person name="Pangilinan J."/>
            <person name="Peng Y."/>
            <person name="Rokas A."/>
            <person name="Rosa C.A."/>
            <person name="Scheuner C."/>
            <person name="Sibirny A.A."/>
            <person name="Slot J.C."/>
            <person name="Stielow J.B."/>
            <person name="Sun H."/>
            <person name="Kurtzman C.P."/>
            <person name="Blackwell M."/>
            <person name="Grigoriev I.V."/>
            <person name="Jeffries T.W."/>
        </authorList>
    </citation>
    <scope>NUCLEOTIDE SEQUENCE [LARGE SCALE GENOMIC DNA]</scope>
    <source>
        <strain evidence="8">NRRL Y-12698</strain>
    </source>
</reference>
<dbReference type="GeneID" id="30147638"/>
<dbReference type="PIRSF" id="PIRSF016325">
    <property type="entry name" value="Phstyr_phstse_ac"/>
    <property type="match status" value="1"/>
</dbReference>
<keyword evidence="3 6" id="KW-0963">Cytoplasm</keyword>
<evidence type="ECO:0000256" key="2">
    <source>
        <dbReference type="ARBA" id="ARBA00004496"/>
    </source>
</evidence>
<dbReference type="OrthoDB" id="16120at2759"/>
<accession>A0A1E3QJP0</accession>
<gene>
    <name evidence="7" type="ORF">BABINDRAFT_163224</name>
</gene>
<dbReference type="Proteomes" id="UP000094336">
    <property type="component" value="Unassembled WGS sequence"/>
</dbReference>
<dbReference type="FunFam" id="1.20.120.1150:FF:000002">
    <property type="entry name" value="Serine/threonine-protein phosphatase 2A activator"/>
    <property type="match status" value="1"/>
</dbReference>
<dbReference type="GO" id="GO:0008160">
    <property type="term" value="F:protein tyrosine phosphatase activator activity"/>
    <property type="evidence" value="ECO:0007669"/>
    <property type="project" value="TreeGrafter"/>
</dbReference>
<dbReference type="InterPro" id="IPR004327">
    <property type="entry name" value="Phstyr_phstse_ac"/>
</dbReference>
<evidence type="ECO:0000256" key="1">
    <source>
        <dbReference type="ARBA" id="ARBA00000971"/>
    </source>
</evidence>
<dbReference type="GO" id="GO:0005634">
    <property type="term" value="C:nucleus"/>
    <property type="evidence" value="ECO:0007669"/>
    <property type="project" value="TreeGrafter"/>
</dbReference>
<dbReference type="STRING" id="984486.A0A1E3QJP0"/>
<dbReference type="InterPro" id="IPR037218">
    <property type="entry name" value="PTPA_sf"/>
</dbReference>
<evidence type="ECO:0000256" key="3">
    <source>
        <dbReference type="ARBA" id="ARBA00022490"/>
    </source>
</evidence>
<dbReference type="PANTHER" id="PTHR10012:SF5">
    <property type="entry name" value="SERINE_THREONINE-PROTEIN PHOSPHATASE 2A ACTIVATOR 2"/>
    <property type="match status" value="1"/>
</dbReference>
<dbReference type="RefSeq" id="XP_018983166.1">
    <property type="nucleotide sequence ID" value="XM_019129785.1"/>
</dbReference>
<dbReference type="GO" id="GO:0003755">
    <property type="term" value="F:peptidyl-prolyl cis-trans isomerase activity"/>
    <property type="evidence" value="ECO:0007669"/>
    <property type="project" value="UniProtKB-KW"/>
</dbReference>
<evidence type="ECO:0000256" key="5">
    <source>
        <dbReference type="ARBA" id="ARBA00023235"/>
    </source>
</evidence>
<comment type="similarity">
    <text evidence="6">Belongs to the PTPA-type PPIase family.</text>
</comment>
<evidence type="ECO:0000256" key="4">
    <source>
        <dbReference type="ARBA" id="ARBA00023110"/>
    </source>
</evidence>
<dbReference type="AlphaFoldDB" id="A0A1E3QJP0"/>
<dbReference type="InterPro" id="IPR043170">
    <property type="entry name" value="PTPA_C_lid"/>
</dbReference>
<evidence type="ECO:0000256" key="6">
    <source>
        <dbReference type="RuleBase" id="RU361210"/>
    </source>
</evidence>
<comment type="catalytic activity">
    <reaction evidence="1 6">
        <text>[protein]-peptidylproline (omega=180) = [protein]-peptidylproline (omega=0)</text>
        <dbReference type="Rhea" id="RHEA:16237"/>
        <dbReference type="Rhea" id="RHEA-COMP:10747"/>
        <dbReference type="Rhea" id="RHEA-COMP:10748"/>
        <dbReference type="ChEBI" id="CHEBI:83833"/>
        <dbReference type="ChEBI" id="CHEBI:83834"/>
        <dbReference type="EC" id="5.2.1.8"/>
    </reaction>
</comment>
<dbReference type="GO" id="GO:0007052">
    <property type="term" value="P:mitotic spindle organization"/>
    <property type="evidence" value="ECO:0007669"/>
    <property type="project" value="EnsemblFungi"/>
</dbReference>
<organism evidence="7 8">
    <name type="scientific">Babjeviella inositovora NRRL Y-12698</name>
    <dbReference type="NCBI Taxonomy" id="984486"/>
    <lineage>
        <taxon>Eukaryota</taxon>
        <taxon>Fungi</taxon>
        <taxon>Dikarya</taxon>
        <taxon>Ascomycota</taxon>
        <taxon>Saccharomycotina</taxon>
        <taxon>Pichiomycetes</taxon>
        <taxon>Serinales incertae sedis</taxon>
        <taxon>Babjeviella</taxon>
    </lineage>
</organism>
<dbReference type="Pfam" id="PF03095">
    <property type="entry name" value="PTPA"/>
    <property type="match status" value="1"/>
</dbReference>
<dbReference type="GO" id="GO:0006970">
    <property type="term" value="P:response to osmotic stress"/>
    <property type="evidence" value="ECO:0007669"/>
    <property type="project" value="EnsemblFungi"/>
</dbReference>
<dbReference type="Gene3D" id="1.20.120.1150">
    <property type="match status" value="1"/>
</dbReference>
<dbReference type="GO" id="GO:0000159">
    <property type="term" value="C:protein phosphatase type 2A complex"/>
    <property type="evidence" value="ECO:0007669"/>
    <property type="project" value="EnsemblFungi"/>
</dbReference>
<dbReference type="PANTHER" id="PTHR10012">
    <property type="entry name" value="SERINE/THREONINE-PROTEIN PHOSPHATASE 2A REGULATORY SUBUNIT B"/>
    <property type="match status" value="1"/>
</dbReference>
<evidence type="ECO:0000313" key="7">
    <source>
        <dbReference type="EMBL" id="ODQ77838.1"/>
    </source>
</evidence>
<keyword evidence="4 6" id="KW-0697">Rotamase</keyword>
<proteinExistence type="inferred from homology"/>
<name>A0A1E3QJP0_9ASCO</name>
<comment type="function">
    <text evidence="6">PPIases accelerate the folding of proteins. It catalyzes the cis-trans isomerization of proline imidic peptide bonds in oligopeptides.</text>
</comment>
<sequence length="359" mass="40760">MSEPISFVIPVKRILTPEDLTKWGESETYKKLNAFIERLATSIKGLTNEAETGASEIIDALLAMLDGIETILSQHPVVEDANTSRFGKVEFRDFYDDVKEQVVGLLAPIVQIYQKTAYGDPTVELAAYLSESFGNRTRIDYGSGHELNFMALLLCLDELRLFVPEDDKALVLKVFIRYMALMRRLQREYWLEPAGSHGVWGLDDYHFLPFLFGSWQLYTHPNLRPKSIRSQDMVDMFHPKYMYFECINFINEVKNVPLRWHSPMLDDISGVKTWAKVAEGMFKMFKAEVLGKLPVMQHFLFGSILVVPVGISEKGDQDDDCCGHSLLNTWGDCCGIKVPSAIGASQMNKQQGIKPIPFD</sequence>
<dbReference type="GO" id="GO:0005737">
    <property type="term" value="C:cytoplasm"/>
    <property type="evidence" value="ECO:0007669"/>
    <property type="project" value="UniProtKB-SubCell"/>
</dbReference>
<comment type="subcellular location">
    <subcellularLocation>
        <location evidence="2 6">Cytoplasm</location>
    </subcellularLocation>
</comment>
<dbReference type="SUPFAM" id="SSF140984">
    <property type="entry name" value="PTPA-like"/>
    <property type="match status" value="1"/>
</dbReference>
<dbReference type="CDD" id="cd04087">
    <property type="entry name" value="PTPA"/>
    <property type="match status" value="1"/>
</dbReference>
<keyword evidence="8" id="KW-1185">Reference proteome</keyword>
<dbReference type="EC" id="5.2.1.8" evidence="6"/>
<evidence type="ECO:0000313" key="8">
    <source>
        <dbReference type="Proteomes" id="UP000094336"/>
    </source>
</evidence>
<keyword evidence="5 6" id="KW-0413">Isomerase</keyword>
<dbReference type="EMBL" id="KV454438">
    <property type="protein sequence ID" value="ODQ77838.1"/>
    <property type="molecule type" value="Genomic_DNA"/>
</dbReference>
<protein>
    <recommendedName>
        <fullName evidence="6">Serine/threonine-protein phosphatase 2A activator</fullName>
        <ecNumber evidence="6">5.2.1.8</ecNumber>
    </recommendedName>
    <alternativeName>
        <fullName evidence="6">Phosphotyrosyl phosphatase activator</fullName>
    </alternativeName>
</protein>